<protein>
    <recommendedName>
        <fullName evidence="4">JmjC domain-containing protein</fullName>
    </recommendedName>
</protein>
<dbReference type="SUPFAM" id="SSF51197">
    <property type="entry name" value="Clavaminate synthase-like"/>
    <property type="match status" value="1"/>
</dbReference>
<dbReference type="PANTHER" id="PTHR13096:SF8">
    <property type="entry name" value="RIBOSOMAL OXYGENASE 1"/>
    <property type="match status" value="1"/>
</dbReference>
<evidence type="ECO:0000313" key="6">
    <source>
        <dbReference type="Proteomes" id="UP000283946"/>
    </source>
</evidence>
<evidence type="ECO:0000256" key="3">
    <source>
        <dbReference type="ARBA" id="ARBA00023004"/>
    </source>
</evidence>
<dbReference type="Gene3D" id="2.60.120.650">
    <property type="entry name" value="Cupin"/>
    <property type="match status" value="1"/>
</dbReference>
<gene>
    <name evidence="5" type="ORF">C7V51_13290</name>
</gene>
<dbReference type="AlphaFoldDB" id="A0AAD1AI07"/>
<dbReference type="KEGG" id="ria:C7V51_13290"/>
<name>A0AAD1AI07_9MICO</name>
<dbReference type="Proteomes" id="UP000283946">
    <property type="component" value="Chromosome"/>
</dbReference>
<sequence>MITDAREARPLTNIKFENLAGDADTFLDEYRDKKPLLRVGAIPAPHELLTLKEVDDLLTSEAIRPPYFRMAKEGDQIRDGVFTKLTRVQLSHMDDVIDPEKVIEAFQGGATVTWNSMNHFNANLREVTSTLSRALGCRSDVVSFLTPGGGVQGFAPHLDNTEVFVIQLYGQKKWRVWETITPRPPVGYALDTQALGEPTMGFVMNPGDVLYLPWGTPHVASSVDQMSFHLSVTTKPRSLSELLQDVVKDITEDDEAFAEQPTLNESRSANVTEALSRAFQRLIFKLGTLDVVETFNRAIARAARQTGTGHINFFENLAESEAALDETSRLIRVEGQRVLTVNDAPDGKVDVTVGLRTYRMNAKAMPALKILQENSAITVADMSAHIGRSAAITLAKTFLRVGYVKSIEDHQ</sequence>
<dbReference type="Pfam" id="PF08007">
    <property type="entry name" value="JmjC_2"/>
    <property type="match status" value="1"/>
</dbReference>
<dbReference type="EMBL" id="CP028130">
    <property type="protein sequence ID" value="AZZ56741.1"/>
    <property type="molecule type" value="Genomic_DNA"/>
</dbReference>
<evidence type="ECO:0000256" key="1">
    <source>
        <dbReference type="ARBA" id="ARBA00001954"/>
    </source>
</evidence>
<evidence type="ECO:0000259" key="4">
    <source>
        <dbReference type="PROSITE" id="PS51184"/>
    </source>
</evidence>
<dbReference type="PROSITE" id="PS51184">
    <property type="entry name" value="JMJC"/>
    <property type="match status" value="1"/>
</dbReference>
<reference evidence="5 6" key="1">
    <citation type="submission" date="2018-03" db="EMBL/GenBank/DDBJ databases">
        <title>Bacteriophage NCPPB3778 and a type I-E CRISPR drive the evolution of the US Biological Select Agent, Rathayibacter toxicus.</title>
        <authorList>
            <person name="Davis E.W.II."/>
            <person name="Tabima J.F."/>
            <person name="Weisberg A.J."/>
            <person name="Dantas Lopes L."/>
            <person name="Wiseman M.S."/>
            <person name="Wiseman M.S."/>
            <person name="Pupko T."/>
            <person name="Belcher M.S."/>
            <person name="Sechler A.J."/>
            <person name="Tancos M.A."/>
            <person name="Schroeder B.K."/>
            <person name="Murray T.D."/>
            <person name="Luster D.G."/>
            <person name="Schneider W.L."/>
            <person name="Rogers E."/>
            <person name="Andreote F.D."/>
            <person name="Grunwald N.J."/>
            <person name="Putnam M.L."/>
            <person name="Chang J.H."/>
        </authorList>
    </citation>
    <scope>NUCLEOTIDE SEQUENCE [LARGE SCALE GENOMIC DNA]</scope>
    <source>
        <strain evidence="5 6">NCCPB 2253</strain>
    </source>
</reference>
<proteinExistence type="predicted"/>
<dbReference type="InterPro" id="IPR039994">
    <property type="entry name" value="NO66-like"/>
</dbReference>
<evidence type="ECO:0000313" key="5">
    <source>
        <dbReference type="EMBL" id="AZZ56741.1"/>
    </source>
</evidence>
<dbReference type="InterPro" id="IPR003347">
    <property type="entry name" value="JmjC_dom"/>
</dbReference>
<dbReference type="GO" id="GO:0046872">
    <property type="term" value="F:metal ion binding"/>
    <property type="evidence" value="ECO:0007669"/>
    <property type="project" value="UniProtKB-KW"/>
</dbReference>
<feature type="domain" description="JmjC" evidence="4">
    <location>
        <begin position="119"/>
        <end position="251"/>
    </location>
</feature>
<dbReference type="PANTHER" id="PTHR13096">
    <property type="entry name" value="MINA53 MYC INDUCED NUCLEAR ANTIGEN"/>
    <property type="match status" value="1"/>
</dbReference>
<organism evidence="5 6">
    <name type="scientific">Rathayibacter iranicus</name>
    <dbReference type="NCBI Taxonomy" id="59737"/>
    <lineage>
        <taxon>Bacteria</taxon>
        <taxon>Bacillati</taxon>
        <taxon>Actinomycetota</taxon>
        <taxon>Actinomycetes</taxon>
        <taxon>Micrococcales</taxon>
        <taxon>Microbacteriaceae</taxon>
        <taxon>Rathayibacter</taxon>
    </lineage>
</organism>
<accession>A0AAD1AI07</accession>
<comment type="cofactor">
    <cofactor evidence="1">
        <name>Fe(2+)</name>
        <dbReference type="ChEBI" id="CHEBI:29033"/>
    </cofactor>
</comment>
<keyword evidence="3" id="KW-0408">Iron</keyword>
<keyword evidence="2" id="KW-0479">Metal-binding</keyword>
<evidence type="ECO:0000256" key="2">
    <source>
        <dbReference type="ARBA" id="ARBA00022723"/>
    </source>
</evidence>